<evidence type="ECO:0000313" key="1">
    <source>
        <dbReference type="EMBL" id="MBB4866907.1"/>
    </source>
</evidence>
<gene>
    <name evidence="1" type="ORF">HNP46_005814</name>
</gene>
<organism evidence="1 2">
    <name type="scientific">Pseudomonas nitroreducens</name>
    <dbReference type="NCBI Taxonomy" id="46680"/>
    <lineage>
        <taxon>Bacteria</taxon>
        <taxon>Pseudomonadati</taxon>
        <taxon>Pseudomonadota</taxon>
        <taxon>Gammaproteobacteria</taxon>
        <taxon>Pseudomonadales</taxon>
        <taxon>Pseudomonadaceae</taxon>
        <taxon>Pseudomonas</taxon>
    </lineage>
</organism>
<protein>
    <submittedName>
        <fullName evidence="1">Uncharacterized protein</fullName>
    </submittedName>
</protein>
<accession>A0A7W7KQ38</accession>
<reference evidence="1 2" key="1">
    <citation type="submission" date="2020-08" db="EMBL/GenBank/DDBJ databases">
        <title>Functional genomics of gut bacteria from endangered species of beetles.</title>
        <authorList>
            <person name="Carlos-Shanley C."/>
        </authorList>
    </citation>
    <scope>NUCLEOTIDE SEQUENCE [LARGE SCALE GENOMIC DNA]</scope>
    <source>
        <strain evidence="1 2">S00179</strain>
    </source>
</reference>
<sequence>MANDINDTQYTTEPIVKLEVAKLASYHDVSGLGDYRVVEFERRLIWIRQTRAVLEYWRNGKRLAERSTRAWGSSYLSVFESSILEAINACREEEIDESSDIELVIRLIITDVPAVTCNAFANGVASEKIGYRPIPETWKSNHHLAYQGDGELHKWARAKGVERSELVEEVQWICPAEVMDLIAWRSSKHLTASGAREVEAFIEHLRSDITPLNGDLIKARKHAAFLAVGTNV</sequence>
<dbReference type="RefSeq" id="WP_184595884.1">
    <property type="nucleotide sequence ID" value="NZ_JACHLI010000032.1"/>
</dbReference>
<evidence type="ECO:0000313" key="2">
    <source>
        <dbReference type="Proteomes" id="UP000566995"/>
    </source>
</evidence>
<comment type="caution">
    <text evidence="1">The sequence shown here is derived from an EMBL/GenBank/DDBJ whole genome shotgun (WGS) entry which is preliminary data.</text>
</comment>
<name>A0A7W7KQ38_PSENT</name>
<dbReference type="AlphaFoldDB" id="A0A7W7KQ38"/>
<proteinExistence type="predicted"/>
<dbReference type="Proteomes" id="UP000566995">
    <property type="component" value="Unassembled WGS sequence"/>
</dbReference>
<dbReference type="EMBL" id="JACHLI010000032">
    <property type="protein sequence ID" value="MBB4866907.1"/>
    <property type="molecule type" value="Genomic_DNA"/>
</dbReference>